<organism evidence="1 2">
    <name type="scientific">Trichonephila inaurata madagascariensis</name>
    <dbReference type="NCBI Taxonomy" id="2747483"/>
    <lineage>
        <taxon>Eukaryota</taxon>
        <taxon>Metazoa</taxon>
        <taxon>Ecdysozoa</taxon>
        <taxon>Arthropoda</taxon>
        <taxon>Chelicerata</taxon>
        <taxon>Arachnida</taxon>
        <taxon>Araneae</taxon>
        <taxon>Araneomorphae</taxon>
        <taxon>Entelegynae</taxon>
        <taxon>Araneoidea</taxon>
        <taxon>Nephilidae</taxon>
        <taxon>Trichonephila</taxon>
        <taxon>Trichonephila inaurata</taxon>
    </lineage>
</organism>
<evidence type="ECO:0000313" key="2">
    <source>
        <dbReference type="Proteomes" id="UP000886998"/>
    </source>
</evidence>
<gene>
    <name evidence="1" type="primary">KGM_209963</name>
    <name evidence="1" type="ORF">TNIN_343801</name>
</gene>
<proteinExistence type="predicted"/>
<protein>
    <submittedName>
        <fullName evidence="1">Uncharacterized protein</fullName>
    </submittedName>
</protein>
<sequence length="208" mass="23362">MVIEQSLMKFMKTEGGVSRGRSTQESVLCKWVFAVYVTNTICDEMEKFCTISLDSTEQHIDARDSRVKRDNTDVCKLVEWFTLHNPFPNMQQLVSLASVMVGNDQINCHKAHEIGLESMIMAASSSSFIPTPLAHADNLGEGHPRTYRIDVIKKIINMLIGKLESVDITTKQARDDADVLIVETAIEESEHHRIAVIVGEDIDLLVLF</sequence>
<accession>A0A8X6WWR2</accession>
<dbReference type="OrthoDB" id="6753017at2759"/>
<comment type="caution">
    <text evidence="1">The sequence shown here is derived from an EMBL/GenBank/DDBJ whole genome shotgun (WGS) entry which is preliminary data.</text>
</comment>
<dbReference type="EMBL" id="BMAV01002380">
    <property type="protein sequence ID" value="GFY41261.1"/>
    <property type="molecule type" value="Genomic_DNA"/>
</dbReference>
<keyword evidence="2" id="KW-1185">Reference proteome</keyword>
<reference evidence="1" key="1">
    <citation type="submission" date="2020-08" db="EMBL/GenBank/DDBJ databases">
        <title>Multicomponent nature underlies the extraordinary mechanical properties of spider dragline silk.</title>
        <authorList>
            <person name="Kono N."/>
            <person name="Nakamura H."/>
            <person name="Mori M."/>
            <person name="Yoshida Y."/>
            <person name="Ohtoshi R."/>
            <person name="Malay A.D."/>
            <person name="Moran D.A.P."/>
            <person name="Tomita M."/>
            <person name="Numata K."/>
            <person name="Arakawa K."/>
        </authorList>
    </citation>
    <scope>NUCLEOTIDE SEQUENCE</scope>
</reference>
<evidence type="ECO:0000313" key="1">
    <source>
        <dbReference type="EMBL" id="GFY41261.1"/>
    </source>
</evidence>
<name>A0A8X6WWR2_9ARAC</name>
<dbReference type="Proteomes" id="UP000886998">
    <property type="component" value="Unassembled WGS sequence"/>
</dbReference>
<dbReference type="AlphaFoldDB" id="A0A8X6WWR2"/>